<feature type="region of interest" description="Disordered" evidence="2">
    <location>
        <begin position="419"/>
        <end position="439"/>
    </location>
</feature>
<feature type="coiled-coil region" evidence="1">
    <location>
        <begin position="776"/>
        <end position="803"/>
    </location>
</feature>
<dbReference type="Proteomes" id="UP000653156">
    <property type="component" value="Chromosome"/>
</dbReference>
<dbReference type="EMBL" id="CP069798">
    <property type="protein sequence ID" value="QRQ80746.1"/>
    <property type="molecule type" value="Genomic_DNA"/>
</dbReference>
<feature type="signal peptide" evidence="4">
    <location>
        <begin position="1"/>
        <end position="24"/>
    </location>
</feature>
<dbReference type="NCBIfam" id="TIGR03505">
    <property type="entry name" value="FimV_core"/>
    <property type="match status" value="1"/>
</dbReference>
<dbReference type="NCBIfam" id="TIGR03504">
    <property type="entry name" value="FimV_Cterm"/>
    <property type="match status" value="1"/>
</dbReference>
<dbReference type="InterPro" id="IPR038440">
    <property type="entry name" value="FimV_C_sf"/>
</dbReference>
<dbReference type="RefSeq" id="WP_230338032.1">
    <property type="nucleotide sequence ID" value="NZ_CP069798.1"/>
</dbReference>
<dbReference type="InterPro" id="IPR036779">
    <property type="entry name" value="LysM_dom_sf"/>
</dbReference>
<evidence type="ECO:0000313" key="5">
    <source>
        <dbReference type="EMBL" id="QRQ80746.1"/>
    </source>
</evidence>
<evidence type="ECO:0000313" key="6">
    <source>
        <dbReference type="Proteomes" id="UP000653156"/>
    </source>
</evidence>
<feature type="transmembrane region" description="Helical" evidence="3">
    <location>
        <begin position="336"/>
        <end position="356"/>
    </location>
</feature>
<keyword evidence="3" id="KW-0812">Transmembrane</keyword>
<evidence type="ECO:0000256" key="3">
    <source>
        <dbReference type="SAM" id="Phobius"/>
    </source>
</evidence>
<dbReference type="AlphaFoldDB" id="A0A892ZG80"/>
<reference evidence="5" key="1">
    <citation type="submission" date="2021-02" db="EMBL/GenBank/DDBJ databases">
        <title>Neisseriaceae sp. 26B isolated from the cloaca of a Common Toad-headed Turtle (Mesoclemmys nasuta).</title>
        <authorList>
            <person name="Spergser J."/>
            <person name="Busse H.-J."/>
        </authorList>
    </citation>
    <scope>NUCLEOTIDE SEQUENCE</scope>
    <source>
        <strain evidence="5">26B</strain>
    </source>
</reference>
<feature type="region of interest" description="Disordered" evidence="2">
    <location>
        <begin position="231"/>
        <end position="276"/>
    </location>
</feature>
<gene>
    <name evidence="5" type="ORF">JQU52_08220</name>
</gene>
<evidence type="ECO:0000256" key="2">
    <source>
        <dbReference type="SAM" id="MobiDB-lite"/>
    </source>
</evidence>
<organism evidence="5 6">
    <name type="scientific">Paralysiella testudinis</name>
    <dbReference type="NCBI Taxonomy" id="2809020"/>
    <lineage>
        <taxon>Bacteria</taxon>
        <taxon>Pseudomonadati</taxon>
        <taxon>Pseudomonadota</taxon>
        <taxon>Betaproteobacteria</taxon>
        <taxon>Neisseriales</taxon>
        <taxon>Neisseriaceae</taxon>
        <taxon>Paralysiella</taxon>
    </lineage>
</organism>
<protein>
    <recommendedName>
        <fullName evidence="7">Pilus assembly protein FimV</fullName>
    </recommendedName>
</protein>
<dbReference type="InterPro" id="IPR020011">
    <property type="entry name" value="FimV_C"/>
</dbReference>
<name>A0A892ZG80_9NEIS</name>
<accession>A0A892ZG80</accession>
<feature type="region of interest" description="Disordered" evidence="2">
    <location>
        <begin position="480"/>
        <end position="500"/>
    </location>
</feature>
<sequence>MNQRNQIKIIAASLCAAVSMQVLAGLGGLQVQSGLGEPFSGSIVVTGEEARLLLSNNGAAVITGAPLRATVVRQGDNAVLRLRSSQAIQEPLLSFGLVVGGQGRQYSAIMDPPNYRVRAATPPATSADGRRDAAKAAVSAALQDAGQQSARAQTNAAASVFSGQRYTVQPQENLIDVARKVQPQGLTLGQTMRALVKANPRAFRNGNPDLMYKNVTLRIPSAEQMRTLARQPISRPAPTVGAAPTTAPEAPAAGMAATPEPTAPASAAVSTPADAQTTVAEASAPVAASEPLAASAVMASEAEAASAVVAAPVAPPPPPPTPVVEPEPQAGFLDGLWPYILGGGGLLLLLALLLLLRRRQQARADEAEEAADEVVLADEPVRADPSYAVAAAAAAPVNNEDDDIVFADIEQQIKTVETPTQARMAVEPSPAPAAKPTAAQANEWAWLDDAATAAAQPATSSKAALSNDDGWLDEQTFDEKEFSPTVPESVSPEPVAARAAPADDDWLQFDAAEVAAPATAVTVAAAQPPAAEEAVDDWSWFEESALAEVSEPEPVVPAPIAETPTAPAVEAEVAEISLDEAFASDDFEWQVDPASQANSQANTGNETPLQSLAGAATPADKALADAVADIDLDVDLLSWDDEATTSPAVEPQPSPSVAASVDAIEGMEDLSWDDGMDVALDYDEPKAAHGHKSSDPGDDARQRHAFAAADQDLAVADIDWGALGLTDDGGNQAAASQGAAMVEADIFAVETEPVPMAAKPAVNVNLSVPLEAKLELAQMYLEIDDAQTARKTLQELITEADGEILAEAKSLLAQLGD</sequence>
<evidence type="ECO:0008006" key="7">
    <source>
        <dbReference type="Google" id="ProtNLM"/>
    </source>
</evidence>
<keyword evidence="3" id="KW-0472">Membrane</keyword>
<feature type="compositionally biased region" description="Low complexity" evidence="2">
    <location>
        <begin position="483"/>
        <end position="500"/>
    </location>
</feature>
<dbReference type="KEGG" id="ptes:JQU52_08220"/>
<feature type="compositionally biased region" description="Low complexity" evidence="2">
    <location>
        <begin position="236"/>
        <end position="276"/>
    </location>
</feature>
<evidence type="ECO:0000256" key="1">
    <source>
        <dbReference type="SAM" id="Coils"/>
    </source>
</evidence>
<proteinExistence type="predicted"/>
<feature type="chain" id="PRO_5034646544" description="Pilus assembly protein FimV" evidence="4">
    <location>
        <begin position="25"/>
        <end position="817"/>
    </location>
</feature>
<dbReference type="Gene3D" id="3.10.350.10">
    <property type="entry name" value="LysM domain"/>
    <property type="match status" value="1"/>
</dbReference>
<dbReference type="InterPro" id="IPR020012">
    <property type="entry name" value="LysM_FimV"/>
</dbReference>
<keyword evidence="3" id="KW-1133">Transmembrane helix</keyword>
<keyword evidence="4" id="KW-0732">Signal</keyword>
<keyword evidence="6" id="KW-1185">Reference proteome</keyword>
<keyword evidence="1" id="KW-0175">Coiled coil</keyword>
<evidence type="ECO:0000256" key="4">
    <source>
        <dbReference type="SAM" id="SignalP"/>
    </source>
</evidence>
<dbReference type="Gene3D" id="1.20.58.2200">
    <property type="match status" value="1"/>
</dbReference>